<dbReference type="GO" id="GO:0030170">
    <property type="term" value="F:pyridoxal phosphate binding"/>
    <property type="evidence" value="ECO:0007669"/>
    <property type="project" value="InterPro"/>
</dbReference>
<dbReference type="FunFam" id="3.40.50.1100:FF:000005">
    <property type="entry name" value="Threonine dehydratase catabolic"/>
    <property type="match status" value="1"/>
</dbReference>
<comment type="catalytic activity">
    <reaction evidence="15">
        <text>L-serine = pyruvate + NH4(+)</text>
        <dbReference type="Rhea" id="RHEA:19169"/>
        <dbReference type="ChEBI" id="CHEBI:15361"/>
        <dbReference type="ChEBI" id="CHEBI:28938"/>
        <dbReference type="ChEBI" id="CHEBI:33384"/>
        <dbReference type="EC" id="4.3.1.17"/>
    </reaction>
</comment>
<evidence type="ECO:0000256" key="1">
    <source>
        <dbReference type="ARBA" id="ARBA00001913"/>
    </source>
</evidence>
<keyword evidence="18" id="KW-1185">Reference proteome</keyword>
<dbReference type="CDD" id="cd01562">
    <property type="entry name" value="Thr-dehyd"/>
    <property type="match status" value="1"/>
</dbReference>
<evidence type="ECO:0000256" key="15">
    <source>
        <dbReference type="ARBA" id="ARBA00049406"/>
    </source>
</evidence>
<evidence type="ECO:0000256" key="14">
    <source>
        <dbReference type="ARBA" id="ARBA00031418"/>
    </source>
</evidence>
<dbReference type="GO" id="GO:0018114">
    <property type="term" value="F:threonine racemase activity"/>
    <property type="evidence" value="ECO:0007669"/>
    <property type="project" value="TreeGrafter"/>
</dbReference>
<dbReference type="PROSITE" id="PS00165">
    <property type="entry name" value="DEHYDRATASE_SER_THR"/>
    <property type="match status" value="1"/>
</dbReference>
<dbReference type="GO" id="GO:0006520">
    <property type="term" value="P:amino acid metabolic process"/>
    <property type="evidence" value="ECO:0007669"/>
    <property type="project" value="InterPro"/>
</dbReference>
<keyword evidence="12 17" id="KW-0456">Lyase</keyword>
<name>A0A2A2M7U3_9GAMM</name>
<gene>
    <name evidence="17" type="ORF">CJD50_18805</name>
</gene>
<comment type="pathway">
    <text evidence="5">Amino-acid degradation; L-threonine degradation via propanoate pathway; propanoate from L-threonine: step 1/4.</text>
</comment>
<comment type="cofactor">
    <cofactor evidence="4">
        <name>Mg(2+)</name>
        <dbReference type="ChEBI" id="CHEBI:18420"/>
    </cofactor>
</comment>
<evidence type="ECO:0000256" key="6">
    <source>
        <dbReference type="ARBA" id="ARBA00010869"/>
    </source>
</evidence>
<dbReference type="EMBL" id="NQMS01000010">
    <property type="protein sequence ID" value="PAV94800.1"/>
    <property type="molecule type" value="Genomic_DNA"/>
</dbReference>
<comment type="cofactor">
    <cofactor evidence="3">
        <name>Mn(2+)</name>
        <dbReference type="ChEBI" id="CHEBI:29035"/>
    </cofactor>
</comment>
<evidence type="ECO:0000256" key="10">
    <source>
        <dbReference type="ARBA" id="ARBA00022842"/>
    </source>
</evidence>
<evidence type="ECO:0000256" key="11">
    <source>
        <dbReference type="ARBA" id="ARBA00022898"/>
    </source>
</evidence>
<comment type="cofactor">
    <cofactor evidence="1">
        <name>Ca(2+)</name>
        <dbReference type="ChEBI" id="CHEBI:29108"/>
    </cofactor>
</comment>
<evidence type="ECO:0000256" key="9">
    <source>
        <dbReference type="ARBA" id="ARBA00022248"/>
    </source>
</evidence>
<reference evidence="17 18" key="1">
    <citation type="submission" date="2017-08" db="EMBL/GenBank/DDBJ databases">
        <title>Draft Genome Sequence of Hafnia alvei CITHA-6 Isolated from Raw Bovine Milk.</title>
        <authorList>
            <person name="Culligan E.P."/>
            <person name="Mcsweeney A."/>
            <person name="O'Doherty C."/>
            <person name="Gleeson E."/>
            <person name="O'Riordan D."/>
            <person name="Sleator R.D."/>
        </authorList>
    </citation>
    <scope>NUCLEOTIDE SEQUENCE [LARGE SCALE GENOMIC DNA]</scope>
    <source>
        <strain evidence="17 18">CITHA-6</strain>
    </source>
</reference>
<dbReference type="GO" id="GO:0030378">
    <property type="term" value="F:serine racemase activity"/>
    <property type="evidence" value="ECO:0007669"/>
    <property type="project" value="TreeGrafter"/>
</dbReference>
<dbReference type="AlphaFoldDB" id="A0A2A2M7U3"/>
<sequence>MPLLTMAVSADDVREAAKTLQGAAHRTPVLTSTQANAITGANLFFKCENYQRVGAFKFRGAYNAISHLTQEQKKRGVVAFSSGNHAQAMALAARELEVPVTIVMPHDAPAAKLAATRGYGAEVIIYNRQKEDREAIAADLAAKHGLSIIPPYNHPHVIAGQGTSALELFEEVGELDFLFVCTGGGGLLSGCAIAANHLAPDCRVFGVEPEAGNDVQQSLRCGERVSIPVPDTIADGAQTQCVGELTFPIIRNFVEDILTVSDQQLCNQMRFFMERMKMVVEPTGCLAAAAAMSGNIDIRGARVGIIVSGGNVDAESYGDFIKRGQSLS</sequence>
<dbReference type="PANTHER" id="PTHR43050">
    <property type="entry name" value="SERINE / THREONINE RACEMASE FAMILY MEMBER"/>
    <property type="match status" value="1"/>
</dbReference>
<evidence type="ECO:0000256" key="4">
    <source>
        <dbReference type="ARBA" id="ARBA00001946"/>
    </source>
</evidence>
<dbReference type="InterPro" id="IPR000634">
    <property type="entry name" value="Ser/Thr_deHydtase_PyrdxlP-BS"/>
</dbReference>
<evidence type="ECO:0000256" key="3">
    <source>
        <dbReference type="ARBA" id="ARBA00001936"/>
    </source>
</evidence>
<evidence type="ECO:0000256" key="13">
    <source>
        <dbReference type="ARBA" id="ARBA00025594"/>
    </source>
</evidence>
<comment type="cofactor">
    <cofactor evidence="2">
        <name>pyridoxal 5'-phosphate</name>
        <dbReference type="ChEBI" id="CHEBI:597326"/>
    </cofactor>
</comment>
<comment type="similarity">
    <text evidence="6">Belongs to the serine/threonine dehydratase family.</text>
</comment>
<dbReference type="GO" id="GO:0000287">
    <property type="term" value="F:magnesium ion binding"/>
    <property type="evidence" value="ECO:0007669"/>
    <property type="project" value="TreeGrafter"/>
</dbReference>
<dbReference type="SUPFAM" id="SSF53686">
    <property type="entry name" value="Tryptophan synthase beta subunit-like PLP-dependent enzymes"/>
    <property type="match status" value="1"/>
</dbReference>
<comment type="subunit">
    <text evidence="7">In the native structure, TdcB is in a dimeric form, whereas in the TdcB-AMP complex, it exists in a tetrameric form (dimer of dimers).</text>
</comment>
<accession>A0A2A2M7U3</accession>
<dbReference type="Pfam" id="PF00291">
    <property type="entry name" value="PALP"/>
    <property type="match status" value="1"/>
</dbReference>
<keyword evidence="10" id="KW-0460">Magnesium</keyword>
<protein>
    <recommendedName>
        <fullName evidence="9">L-threonine dehydratase catabolic TdcB</fullName>
        <ecNumber evidence="8">4.3.1.17</ecNumber>
    </recommendedName>
    <alternativeName>
        <fullName evidence="14">L-serine dehydratase</fullName>
    </alternativeName>
</protein>
<organism evidence="17 18">
    <name type="scientific">Hafnia paralvei</name>
    <dbReference type="NCBI Taxonomy" id="546367"/>
    <lineage>
        <taxon>Bacteria</taxon>
        <taxon>Pseudomonadati</taxon>
        <taxon>Pseudomonadota</taxon>
        <taxon>Gammaproteobacteria</taxon>
        <taxon>Enterobacterales</taxon>
        <taxon>Hafniaceae</taxon>
        <taxon>Hafnia</taxon>
    </lineage>
</organism>
<dbReference type="EC" id="4.3.1.17" evidence="8"/>
<evidence type="ECO:0000256" key="12">
    <source>
        <dbReference type="ARBA" id="ARBA00023239"/>
    </source>
</evidence>
<dbReference type="InterPro" id="IPR036052">
    <property type="entry name" value="TrpB-like_PALP_sf"/>
</dbReference>
<dbReference type="Gene3D" id="3.40.50.1100">
    <property type="match status" value="2"/>
</dbReference>
<dbReference type="NCBIfam" id="NF005454">
    <property type="entry name" value="PRK07048.1"/>
    <property type="match status" value="1"/>
</dbReference>
<dbReference type="InterPro" id="IPR001926">
    <property type="entry name" value="TrpB-like_PALP"/>
</dbReference>
<dbReference type="GO" id="GO:0005524">
    <property type="term" value="F:ATP binding"/>
    <property type="evidence" value="ECO:0007669"/>
    <property type="project" value="TreeGrafter"/>
</dbReference>
<dbReference type="GO" id="GO:0008721">
    <property type="term" value="F:D-serine ammonia-lyase activity"/>
    <property type="evidence" value="ECO:0007669"/>
    <property type="project" value="TreeGrafter"/>
</dbReference>
<evidence type="ECO:0000259" key="16">
    <source>
        <dbReference type="Pfam" id="PF00291"/>
    </source>
</evidence>
<feature type="domain" description="Tryptophan synthase beta chain-like PALP" evidence="16">
    <location>
        <begin position="23"/>
        <end position="309"/>
    </location>
</feature>
<dbReference type="Proteomes" id="UP000218796">
    <property type="component" value="Unassembled WGS sequence"/>
</dbReference>
<evidence type="ECO:0000313" key="17">
    <source>
        <dbReference type="EMBL" id="PAV94800.1"/>
    </source>
</evidence>
<dbReference type="OrthoDB" id="9811476at2"/>
<proteinExistence type="inferred from homology"/>
<dbReference type="PANTHER" id="PTHR43050:SF1">
    <property type="entry name" value="SERINE RACEMASE"/>
    <property type="match status" value="1"/>
</dbReference>
<comment type="function">
    <text evidence="13">Catalyzes the anaerobic formation of alpha-ketobutyrate and ammonia from threonine in a two-step reaction. The first step involved a dehydration of threonine and a production of enamine intermediates (aminocrotonate), which tautomerizes to its imine form (iminobutyrate). Both intermediates are unstable and short-lived. The second step is the nonenzymatic hydrolysis of the enamine/imine intermediates to form 2-ketobutyrate and free ammonia. In the low water environment of the cell, the second step is accelerated by RidA. TdcB also dehydrates serine to yield pyruvate via analogous enamine/imine intermediates.</text>
</comment>
<evidence type="ECO:0000256" key="2">
    <source>
        <dbReference type="ARBA" id="ARBA00001933"/>
    </source>
</evidence>
<evidence type="ECO:0000313" key="18">
    <source>
        <dbReference type="Proteomes" id="UP000218796"/>
    </source>
</evidence>
<dbReference type="RefSeq" id="WP_039189851.1">
    <property type="nucleotide sequence ID" value="NZ_CAUFSP010000035.1"/>
</dbReference>
<comment type="caution">
    <text evidence="17">The sequence shown here is derived from an EMBL/GenBank/DDBJ whole genome shotgun (WGS) entry which is preliminary data.</text>
</comment>
<dbReference type="FunFam" id="3.40.50.1100:FF:000007">
    <property type="entry name" value="L-threonine dehydratase catabolic TdcB"/>
    <property type="match status" value="1"/>
</dbReference>
<evidence type="ECO:0000256" key="5">
    <source>
        <dbReference type="ARBA" id="ARBA00004958"/>
    </source>
</evidence>
<evidence type="ECO:0000256" key="8">
    <source>
        <dbReference type="ARBA" id="ARBA00012093"/>
    </source>
</evidence>
<evidence type="ECO:0000256" key="7">
    <source>
        <dbReference type="ARBA" id="ARBA00011447"/>
    </source>
</evidence>
<keyword evidence="11" id="KW-0663">Pyridoxal phosphate</keyword>
<dbReference type="GO" id="GO:0003941">
    <property type="term" value="F:L-serine ammonia-lyase activity"/>
    <property type="evidence" value="ECO:0007669"/>
    <property type="project" value="UniProtKB-EC"/>
</dbReference>